<organism evidence="1 2">
    <name type="scientific">Methyloversatilis universalis (strain ATCC BAA-1314 / DSM 25237 / JCM 13912 / CCUG 52030 / FAM5)</name>
    <dbReference type="NCBI Taxonomy" id="1000565"/>
    <lineage>
        <taxon>Bacteria</taxon>
        <taxon>Pseudomonadati</taxon>
        <taxon>Pseudomonadota</taxon>
        <taxon>Betaproteobacteria</taxon>
        <taxon>Nitrosomonadales</taxon>
        <taxon>Sterolibacteriaceae</taxon>
        <taxon>Methyloversatilis</taxon>
    </lineage>
</organism>
<comment type="caution">
    <text evidence="1">The sequence shown here is derived from an EMBL/GenBank/DDBJ whole genome shotgun (WGS) entry which is preliminary data.</text>
</comment>
<dbReference type="RefSeq" id="WP_008063833.1">
    <property type="nucleotide sequence ID" value="NZ_AFHG01000057.1"/>
</dbReference>
<name>F5RG27_METUF</name>
<gene>
    <name evidence="1" type="ORF">METUNv1_03422</name>
</gene>
<keyword evidence="2" id="KW-1185">Reference proteome</keyword>
<accession>F5RG27</accession>
<evidence type="ECO:0000313" key="1">
    <source>
        <dbReference type="EMBL" id="EGK70515.1"/>
    </source>
</evidence>
<protein>
    <submittedName>
        <fullName evidence="1">Uncharacterized protein</fullName>
    </submittedName>
</protein>
<reference evidence="1 2" key="1">
    <citation type="journal article" date="2011" name="J. Bacteriol.">
        <title>Genome sequence of Methyloversatilis universalis FAM5T, a methylotrophic representative of the order Rhodocyclales.</title>
        <authorList>
            <person name="Kittichotirat W."/>
            <person name="Good N.M."/>
            <person name="Hall R."/>
            <person name="Bringel F."/>
            <person name="Lajus A."/>
            <person name="Medigue C."/>
            <person name="Smalley N.E."/>
            <person name="Beck D."/>
            <person name="Bumgarner R."/>
            <person name="Vuilleumier S."/>
            <person name="Kalyuzhnaya M.G."/>
        </authorList>
    </citation>
    <scope>NUCLEOTIDE SEQUENCE [LARGE SCALE GENOMIC DNA]</scope>
    <source>
        <strain evidence="2">ATCC BAA-1314 / JCM 13912 / FAM5</strain>
    </source>
</reference>
<proteinExistence type="predicted"/>
<dbReference type="STRING" id="1000565.METUNv1_03422"/>
<sequence>MSIARIALLIGTLVLALTTFGVGQDAFAHAPEQCVRCTVAESPDDVPTDVYGALMYRLDLAGDPPDSFVADVMRPDGREARPVHVSLIPLLLEPEPARVPLRPPRLA</sequence>
<evidence type="ECO:0000313" key="2">
    <source>
        <dbReference type="Proteomes" id="UP000005019"/>
    </source>
</evidence>
<dbReference type="EMBL" id="AFHG01000057">
    <property type="protein sequence ID" value="EGK70515.1"/>
    <property type="molecule type" value="Genomic_DNA"/>
</dbReference>
<dbReference type="AlphaFoldDB" id="F5RG27"/>
<dbReference type="Proteomes" id="UP000005019">
    <property type="component" value="Unassembled WGS sequence"/>
</dbReference>